<sequence length="473" mass="54789">MNGKEENKKDFLKRLAGFSIGPIVGALLGFISVPIQTWLIDPSQLGKTAMYSMAFGLTSLFIYLGIDQSFVREYNVEKDKKNLLWNSFLIPFIFSIIIMFVYIFFYESISKLLFNSIERYIIRILAFSLPFAVVFRFNTLIIRMKEKARLFSFIQITNRLIGLILLIIILLFFNKNFKGIIQAQFYTLILSAVITTFINIDDWKYKFKLNKVLVKKIVLFGLPLIPTSIMMWILNSMDKIALRTWADFNSIGLYSAAFKIAGIVGIVQQAFATFWAPTVYRWYENNVSTKKYEMVSNKLNSILTTLFAFIVLFKNQIIMILSPEYKSAAIIVPFLMFYPIMYTLSETTQMGIGFTRKTHYNILITIVASGMNVVGNFILVPKYGAVGASVSTGLSYIVFFWLRTFISRFLWKKFDIKKHAISIFLMIIMAFFSVIYNNFFIDLFLFMIIIVYNIKDILWGFSLIKGILIKNKK</sequence>
<evidence type="ECO:0000313" key="8">
    <source>
        <dbReference type="Proteomes" id="UP000516361"/>
    </source>
</evidence>
<reference evidence="7 8" key="1">
    <citation type="submission" date="2018-06" db="EMBL/GenBank/DDBJ databases">
        <title>Genome sequencing of Oceanotoga sp. sy52.</title>
        <authorList>
            <person name="Mori K."/>
        </authorList>
    </citation>
    <scope>NUCLEOTIDE SEQUENCE [LARGE SCALE GENOMIC DNA]</scope>
    <source>
        <strain evidence="8">sy52</strain>
    </source>
</reference>
<evidence type="ECO:0000256" key="3">
    <source>
        <dbReference type="ARBA" id="ARBA00022692"/>
    </source>
</evidence>
<comment type="subcellular location">
    <subcellularLocation>
        <location evidence="1">Cell membrane</location>
        <topology evidence="1">Multi-pass membrane protein</topology>
    </subcellularLocation>
</comment>
<evidence type="ECO:0000256" key="6">
    <source>
        <dbReference type="SAM" id="Phobius"/>
    </source>
</evidence>
<dbReference type="Proteomes" id="UP000516361">
    <property type="component" value="Chromosome"/>
</dbReference>
<feature type="transmembrane region" description="Helical" evidence="6">
    <location>
        <begin position="327"/>
        <end position="344"/>
    </location>
</feature>
<dbReference type="EMBL" id="AP018712">
    <property type="protein sequence ID" value="BBE30235.1"/>
    <property type="molecule type" value="Genomic_DNA"/>
</dbReference>
<evidence type="ECO:0000256" key="5">
    <source>
        <dbReference type="ARBA" id="ARBA00023136"/>
    </source>
</evidence>
<feature type="transmembrane region" description="Helical" evidence="6">
    <location>
        <begin position="150"/>
        <end position="173"/>
    </location>
</feature>
<protein>
    <submittedName>
        <fullName evidence="7">Uncharacterized protein</fullName>
    </submittedName>
</protein>
<keyword evidence="5 6" id="KW-0472">Membrane</keyword>
<accession>A0A7G1G2V5</accession>
<name>A0A7G1G2V5_9BACT</name>
<evidence type="ECO:0000313" key="7">
    <source>
        <dbReference type="EMBL" id="BBE30235.1"/>
    </source>
</evidence>
<evidence type="ECO:0000256" key="1">
    <source>
        <dbReference type="ARBA" id="ARBA00004651"/>
    </source>
</evidence>
<gene>
    <name evidence="7" type="primary">wzx</name>
    <name evidence="7" type="ORF">OSSY52_03760</name>
</gene>
<dbReference type="KEGG" id="ocy:OSSY52_03760"/>
<feature type="transmembrane region" description="Helical" evidence="6">
    <location>
        <begin position="179"/>
        <end position="200"/>
    </location>
</feature>
<dbReference type="InterPro" id="IPR050833">
    <property type="entry name" value="Poly_Biosynth_Transport"/>
</dbReference>
<dbReference type="GO" id="GO:0005886">
    <property type="term" value="C:plasma membrane"/>
    <property type="evidence" value="ECO:0007669"/>
    <property type="project" value="UniProtKB-SubCell"/>
</dbReference>
<proteinExistence type="predicted"/>
<evidence type="ECO:0000256" key="4">
    <source>
        <dbReference type="ARBA" id="ARBA00022989"/>
    </source>
</evidence>
<feature type="transmembrane region" description="Helical" evidence="6">
    <location>
        <begin position="254"/>
        <end position="280"/>
    </location>
</feature>
<evidence type="ECO:0000256" key="2">
    <source>
        <dbReference type="ARBA" id="ARBA00022475"/>
    </source>
</evidence>
<keyword evidence="3 6" id="KW-0812">Transmembrane</keyword>
<feature type="transmembrane region" description="Helical" evidence="6">
    <location>
        <begin position="83"/>
        <end position="105"/>
    </location>
</feature>
<dbReference type="PANTHER" id="PTHR30250:SF11">
    <property type="entry name" value="O-ANTIGEN TRANSPORTER-RELATED"/>
    <property type="match status" value="1"/>
</dbReference>
<feature type="transmembrane region" description="Helical" evidence="6">
    <location>
        <begin position="385"/>
        <end position="406"/>
    </location>
</feature>
<keyword evidence="4 6" id="KW-1133">Transmembrane helix</keyword>
<feature type="transmembrane region" description="Helical" evidence="6">
    <location>
        <begin position="12"/>
        <end position="31"/>
    </location>
</feature>
<feature type="transmembrane region" description="Helical" evidence="6">
    <location>
        <begin position="301"/>
        <end position="321"/>
    </location>
</feature>
<keyword evidence="2" id="KW-1003">Cell membrane</keyword>
<feature type="transmembrane region" description="Helical" evidence="6">
    <location>
        <begin position="120"/>
        <end position="138"/>
    </location>
</feature>
<dbReference type="InParanoid" id="A0A7G1G2V5"/>
<dbReference type="AlphaFoldDB" id="A0A7G1G2V5"/>
<dbReference type="PANTHER" id="PTHR30250">
    <property type="entry name" value="PST FAMILY PREDICTED COLANIC ACID TRANSPORTER"/>
    <property type="match status" value="1"/>
</dbReference>
<dbReference type="Pfam" id="PF01943">
    <property type="entry name" value="Polysacc_synt"/>
    <property type="match status" value="1"/>
</dbReference>
<organism evidence="7 8">
    <name type="scientific">Tepiditoga spiralis</name>
    <dbReference type="NCBI Taxonomy" id="2108365"/>
    <lineage>
        <taxon>Bacteria</taxon>
        <taxon>Thermotogati</taxon>
        <taxon>Thermotogota</taxon>
        <taxon>Thermotogae</taxon>
        <taxon>Petrotogales</taxon>
        <taxon>Petrotogaceae</taxon>
        <taxon>Tepiditoga</taxon>
    </lineage>
</organism>
<feature type="transmembrane region" description="Helical" evidence="6">
    <location>
        <begin position="443"/>
        <end position="464"/>
    </location>
</feature>
<feature type="transmembrane region" description="Helical" evidence="6">
    <location>
        <begin position="360"/>
        <end position="379"/>
    </location>
</feature>
<feature type="transmembrane region" description="Helical" evidence="6">
    <location>
        <begin position="212"/>
        <end position="234"/>
    </location>
</feature>
<keyword evidence="8" id="KW-1185">Reference proteome</keyword>
<feature type="transmembrane region" description="Helical" evidence="6">
    <location>
        <begin position="418"/>
        <end position="437"/>
    </location>
</feature>
<dbReference type="RefSeq" id="WP_190615355.1">
    <property type="nucleotide sequence ID" value="NZ_AP018712.1"/>
</dbReference>
<feature type="transmembrane region" description="Helical" evidence="6">
    <location>
        <begin position="51"/>
        <end position="71"/>
    </location>
</feature>
<dbReference type="InterPro" id="IPR002797">
    <property type="entry name" value="Polysacc_synth"/>
</dbReference>